<organism evidence="3 4">
    <name type="scientific">Ruegeria marina</name>
    <dbReference type="NCBI Taxonomy" id="639004"/>
    <lineage>
        <taxon>Bacteria</taxon>
        <taxon>Pseudomonadati</taxon>
        <taxon>Pseudomonadota</taxon>
        <taxon>Alphaproteobacteria</taxon>
        <taxon>Rhodobacterales</taxon>
        <taxon>Roseobacteraceae</taxon>
        <taxon>Ruegeria</taxon>
    </lineage>
</organism>
<keyword evidence="4" id="KW-1185">Reference proteome</keyword>
<dbReference type="GO" id="GO:1990281">
    <property type="term" value="C:efflux pump complex"/>
    <property type="evidence" value="ECO:0007669"/>
    <property type="project" value="TreeGrafter"/>
</dbReference>
<dbReference type="Gene3D" id="1.10.287.470">
    <property type="entry name" value="Helix hairpin bin"/>
    <property type="match status" value="1"/>
</dbReference>
<reference evidence="4" key="1">
    <citation type="submission" date="2016-10" db="EMBL/GenBank/DDBJ databases">
        <authorList>
            <person name="Varghese N."/>
            <person name="Submissions S."/>
        </authorList>
    </citation>
    <scope>NUCLEOTIDE SEQUENCE [LARGE SCALE GENOMIC DNA]</scope>
    <source>
        <strain evidence="4">CGMCC 1.9108</strain>
    </source>
</reference>
<sequence length="433" mass="46416">MGRFTLLWMLPPLAIGAAAAAWFISQASGPAQVPAEAPGQAVHVQRAQVRDIRPTVRAWGNVRAAEHWTAIAEVRGTVIWRHDNLEPGRVIAAGDEVLRLDPADHDLAIAQFEADLTAFAAEVAQIEAEAANTGKVLALERARLALLDSDLARVRDLVAQGAAPRARADETERGVLAARRVVTELENSLALIPSRQMRLTAQVARTEAALAGARRDLENTRIAVPYDLRVTQVQAERFQFMSIGQPLFAGDAIDRVEVVAQIPIPGFRRLLSGAPVTADVLSALQAGVTWPIDAELRLIGDPSQVWQGKVTRIEGALDPRARTVPVVVEVTDPYQGAAPPFRVPLVPNMQMEVTLTGATLAGVVTIPESALHGDLVYIADEADRLILRPVTLAFRQDGIAAIVDGLSAGTRVVTDDIAPAIPGMVLRPVEAVE</sequence>
<dbReference type="Proteomes" id="UP000199628">
    <property type="component" value="Unassembled WGS sequence"/>
</dbReference>
<protein>
    <submittedName>
        <fullName evidence="3">RND family efflux transporter, MFP subunit</fullName>
    </submittedName>
</protein>
<dbReference type="Gene3D" id="2.40.420.20">
    <property type="match status" value="1"/>
</dbReference>
<dbReference type="AlphaFoldDB" id="A0A1G7DZ20"/>
<dbReference type="SUPFAM" id="SSF111369">
    <property type="entry name" value="HlyD-like secretion proteins"/>
    <property type="match status" value="1"/>
</dbReference>
<dbReference type="Gene3D" id="2.40.50.100">
    <property type="match status" value="1"/>
</dbReference>
<feature type="signal peptide" evidence="1">
    <location>
        <begin position="1"/>
        <end position="20"/>
    </location>
</feature>
<dbReference type="InterPro" id="IPR058627">
    <property type="entry name" value="MdtA-like_C"/>
</dbReference>
<dbReference type="PANTHER" id="PTHR30469:SF36">
    <property type="entry name" value="BLL3903 PROTEIN"/>
    <property type="match status" value="1"/>
</dbReference>
<dbReference type="OrthoDB" id="7811737at2"/>
<feature type="domain" description="Multidrug resistance protein MdtA-like C-terminal permuted SH3" evidence="2">
    <location>
        <begin position="363"/>
        <end position="417"/>
    </location>
</feature>
<feature type="chain" id="PRO_5011580146" evidence="1">
    <location>
        <begin position="21"/>
        <end position="433"/>
    </location>
</feature>
<name>A0A1G7DZ20_9RHOB</name>
<dbReference type="Gene3D" id="2.40.30.170">
    <property type="match status" value="1"/>
</dbReference>
<dbReference type="GO" id="GO:0015562">
    <property type="term" value="F:efflux transmembrane transporter activity"/>
    <property type="evidence" value="ECO:0007669"/>
    <property type="project" value="TreeGrafter"/>
</dbReference>
<dbReference type="EMBL" id="FMZV01000023">
    <property type="protein sequence ID" value="SDE56723.1"/>
    <property type="molecule type" value="Genomic_DNA"/>
</dbReference>
<evidence type="ECO:0000313" key="4">
    <source>
        <dbReference type="Proteomes" id="UP000199628"/>
    </source>
</evidence>
<proteinExistence type="predicted"/>
<evidence type="ECO:0000259" key="2">
    <source>
        <dbReference type="Pfam" id="PF25967"/>
    </source>
</evidence>
<evidence type="ECO:0000256" key="1">
    <source>
        <dbReference type="SAM" id="SignalP"/>
    </source>
</evidence>
<keyword evidence="1" id="KW-0732">Signal</keyword>
<dbReference type="STRING" id="639004.SAMN04488239_12310"/>
<dbReference type="RefSeq" id="WP_143028627.1">
    <property type="nucleotide sequence ID" value="NZ_FMZV01000023.1"/>
</dbReference>
<accession>A0A1G7DZ20</accession>
<dbReference type="PANTHER" id="PTHR30469">
    <property type="entry name" value="MULTIDRUG RESISTANCE PROTEIN MDTA"/>
    <property type="match status" value="1"/>
</dbReference>
<dbReference type="Pfam" id="PF25967">
    <property type="entry name" value="RND-MFP_C"/>
    <property type="match status" value="1"/>
</dbReference>
<evidence type="ECO:0000313" key="3">
    <source>
        <dbReference type="EMBL" id="SDE56723.1"/>
    </source>
</evidence>
<gene>
    <name evidence="3" type="ORF">SAMN04488239_12310</name>
</gene>